<dbReference type="InterPro" id="IPR027268">
    <property type="entry name" value="Peptidase_M4/M1_CTD_sf"/>
</dbReference>
<evidence type="ECO:0000256" key="10">
    <source>
        <dbReference type="ARBA" id="ARBA00023288"/>
    </source>
</evidence>
<dbReference type="SUPFAM" id="SSF63737">
    <property type="entry name" value="Leukotriene A4 hydrolase N-terminal domain"/>
    <property type="match status" value="1"/>
</dbReference>
<reference evidence="15" key="1">
    <citation type="submission" date="2021-12" db="EMBL/GenBank/DDBJ databases">
        <authorList>
            <person name="King R."/>
        </authorList>
    </citation>
    <scope>NUCLEOTIDE SEQUENCE</scope>
</reference>
<feature type="domain" description="Peptidase M1 membrane alanine aminopeptidase" evidence="12">
    <location>
        <begin position="353"/>
        <end position="564"/>
    </location>
</feature>
<dbReference type="InterPro" id="IPR014782">
    <property type="entry name" value="Peptidase_M1_dom"/>
</dbReference>
<keyword evidence="4" id="KW-0336">GPI-anchor</keyword>
<feature type="domain" description="ERAP1-like C-terminal" evidence="13">
    <location>
        <begin position="661"/>
        <end position="974"/>
    </location>
</feature>
<evidence type="ECO:0000256" key="1">
    <source>
        <dbReference type="ARBA" id="ARBA00001947"/>
    </source>
</evidence>
<feature type="transmembrane region" description="Helical" evidence="11">
    <location>
        <begin position="1002"/>
        <end position="1021"/>
    </location>
</feature>
<evidence type="ECO:0000256" key="7">
    <source>
        <dbReference type="ARBA" id="ARBA00022801"/>
    </source>
</evidence>
<dbReference type="CDD" id="cd09601">
    <property type="entry name" value="M1_APN-Q_like"/>
    <property type="match status" value="1"/>
</dbReference>
<dbReference type="InterPro" id="IPR001930">
    <property type="entry name" value="Peptidase_M1"/>
</dbReference>
<evidence type="ECO:0000259" key="12">
    <source>
        <dbReference type="Pfam" id="PF01433"/>
    </source>
</evidence>
<keyword evidence="16" id="KW-1185">Reference proteome</keyword>
<evidence type="ECO:0000256" key="3">
    <source>
        <dbReference type="ARBA" id="ARBA00010136"/>
    </source>
</evidence>
<dbReference type="Proteomes" id="UP001153292">
    <property type="component" value="Chromosome 8"/>
</dbReference>
<comment type="similarity">
    <text evidence="3">Belongs to the peptidase M1 family.</text>
</comment>
<dbReference type="Gene3D" id="1.10.390.10">
    <property type="entry name" value="Neutral Protease Domain 2"/>
    <property type="match status" value="1"/>
</dbReference>
<dbReference type="Gene3D" id="2.60.40.1910">
    <property type="match status" value="1"/>
</dbReference>
<dbReference type="Pfam" id="PF01433">
    <property type="entry name" value="Peptidase_M1"/>
    <property type="match status" value="1"/>
</dbReference>
<keyword evidence="7" id="KW-0378">Hydrolase</keyword>
<keyword evidence="11" id="KW-1133">Transmembrane helix</keyword>
<gene>
    <name evidence="15" type="ORF">CHILSU_LOCUS10886</name>
</gene>
<proteinExistence type="inferred from homology"/>
<evidence type="ECO:0000256" key="6">
    <source>
        <dbReference type="ARBA" id="ARBA00022723"/>
    </source>
</evidence>
<dbReference type="InterPro" id="IPR045357">
    <property type="entry name" value="Aminopeptidase_N-like_N"/>
</dbReference>
<keyword evidence="5" id="KW-0645">Protease</keyword>
<dbReference type="SUPFAM" id="SSF55486">
    <property type="entry name" value="Metalloproteases ('zincins'), catalytic domain"/>
    <property type="match status" value="1"/>
</dbReference>
<dbReference type="Gene3D" id="2.60.40.1730">
    <property type="entry name" value="tricorn interacting facor f3 domain"/>
    <property type="match status" value="1"/>
</dbReference>
<comment type="cofactor">
    <cofactor evidence="1">
        <name>Zn(2+)</name>
        <dbReference type="ChEBI" id="CHEBI:29105"/>
    </cofactor>
</comment>
<evidence type="ECO:0000256" key="4">
    <source>
        <dbReference type="ARBA" id="ARBA00022622"/>
    </source>
</evidence>
<keyword evidence="11" id="KW-0472">Membrane</keyword>
<dbReference type="Gene3D" id="1.25.50.20">
    <property type="match status" value="1"/>
</dbReference>
<keyword evidence="9" id="KW-0482">Metalloprotease</keyword>
<keyword evidence="6" id="KW-0479">Metal-binding</keyword>
<evidence type="ECO:0000256" key="8">
    <source>
        <dbReference type="ARBA" id="ARBA00022833"/>
    </source>
</evidence>
<evidence type="ECO:0000313" key="16">
    <source>
        <dbReference type="Proteomes" id="UP001153292"/>
    </source>
</evidence>
<dbReference type="InterPro" id="IPR050344">
    <property type="entry name" value="Peptidase_M1_aminopeptidases"/>
</dbReference>
<evidence type="ECO:0000259" key="14">
    <source>
        <dbReference type="Pfam" id="PF17900"/>
    </source>
</evidence>
<dbReference type="InterPro" id="IPR024571">
    <property type="entry name" value="ERAP1-like_C_dom"/>
</dbReference>
<dbReference type="Pfam" id="PF11838">
    <property type="entry name" value="ERAP1_C"/>
    <property type="match status" value="1"/>
</dbReference>
<keyword evidence="4" id="KW-0325">Glycoprotein</keyword>
<evidence type="ECO:0000259" key="13">
    <source>
        <dbReference type="Pfam" id="PF11838"/>
    </source>
</evidence>
<dbReference type="PANTHER" id="PTHR11533">
    <property type="entry name" value="PROTEASE M1 ZINC METALLOPROTEASE"/>
    <property type="match status" value="1"/>
</dbReference>
<dbReference type="PANTHER" id="PTHR11533:SF301">
    <property type="entry name" value="AMINOPEPTIDASE"/>
    <property type="match status" value="1"/>
</dbReference>
<dbReference type="EMBL" id="OU963901">
    <property type="protein sequence ID" value="CAH0407486.1"/>
    <property type="molecule type" value="Genomic_DNA"/>
</dbReference>
<keyword evidence="8" id="KW-0862">Zinc</keyword>
<keyword evidence="10" id="KW-0449">Lipoprotein</keyword>
<evidence type="ECO:0000256" key="9">
    <source>
        <dbReference type="ARBA" id="ARBA00023049"/>
    </source>
</evidence>
<sequence length="1022" mass="117145">MVRAMLGSERVWRAAASFCESVMAQKEAAEREREEDALAAPLRRRRVGRRRQAAVTAVPPLIATSTERSGMSFHTIALSLMLLVLAKADFPLDFINEFEDAPSEFTGIRSDERIYRLPENVIPLDYDIYLDMYFSERTDNPFTYDGREYIIIQAVEENVTQIVLHANVDSINDVTLQTQTGDQVAISRFYTEAQYHFLKIDLETSLIQNNNYSLYINYSSTMNDGPMKRGIWRGWYVDDDGVERVYATTHFQPYNARQAFPCWDEPLFKATFTLHLTRPYSYSSTFSNTAIKSSDLLEGGRFMDTFQPSPVMSSYLVTFLVSETFQIIAQDRSLNPAIRIIGRSNTAGLGGPALNMAVQMTKHFDEYFGIPYSSLHPYLLNDHIASPDWASAGTENWGMVSYRELHLILDSQVTIMSVEHYAATLVSHELAHKWFGNLITCFWWSNTWINEGYASYFGYMATHQVFPQYELHEHFNSRYLQTSLAFDSGTGTVPLNHDVNTPAQVTGHFGTISYSKAAAFLRMTANMISQESFKKSCQYFLKNNLYQATDQYDLFQAFDEAVREDGTLQEYLHFNFTEYYDIWVNQPGYPTLIVYVDHATGEMALRQERFFLSSSAETTGQTYPIPLTYSTKRNRNFDELKPSDMMSSERMVLLKPTGEEWVIFNHQQHGHYRVTYDDRTWSLNTEALENERDSIHHLNRAQVVDDVFALMRSERMTHEKGFSILRFLRKEDNYHVWNPAISGFTWLRNRLRHLPERQAEFDSIILSYMEHVINKVGYEPESEETPTVSMLRQEVLQFACNLGHEECVQESVRRFLDMKENNAVVDRRIRRSVYMNGVREGGVEDFEFILDRFSKSNIANDRLEMLRALGTAKDPQLLTRYLQLTLTRDVRSHDKVNSFNFALLGHQDNANTVLEFVKNHIDDIRIEYVEDAPPTPVHTALSNLASYLDESGLNDYEAWLRSTQSGSAQFNRVLTSIASARSSIAWGTANADSILSAARGGATSMAVSVALLVISIVLFTAV</sequence>
<protein>
    <recommendedName>
        <fullName evidence="17">Aminopeptidase</fullName>
    </recommendedName>
</protein>
<evidence type="ECO:0000256" key="5">
    <source>
        <dbReference type="ARBA" id="ARBA00022670"/>
    </source>
</evidence>
<dbReference type="InterPro" id="IPR042097">
    <property type="entry name" value="Aminopeptidase_N-like_N_sf"/>
</dbReference>
<keyword evidence="11" id="KW-0812">Transmembrane</keyword>
<comment type="subcellular location">
    <subcellularLocation>
        <location evidence="2">Cell membrane</location>
        <topology evidence="2">Lipid-anchor</topology>
        <topology evidence="2">GPI-anchor</topology>
    </subcellularLocation>
</comment>
<dbReference type="InterPro" id="IPR034016">
    <property type="entry name" value="M1_APN-typ"/>
</dbReference>
<evidence type="ECO:0000256" key="2">
    <source>
        <dbReference type="ARBA" id="ARBA00004609"/>
    </source>
</evidence>
<evidence type="ECO:0008006" key="17">
    <source>
        <dbReference type="Google" id="ProtNLM"/>
    </source>
</evidence>
<dbReference type="PRINTS" id="PR00756">
    <property type="entry name" value="ALADIPTASE"/>
</dbReference>
<feature type="domain" description="Aminopeptidase N-like N-terminal" evidence="14">
    <location>
        <begin position="123"/>
        <end position="316"/>
    </location>
</feature>
<organism evidence="15 16">
    <name type="scientific">Chilo suppressalis</name>
    <name type="common">Asiatic rice borer moth</name>
    <dbReference type="NCBI Taxonomy" id="168631"/>
    <lineage>
        <taxon>Eukaryota</taxon>
        <taxon>Metazoa</taxon>
        <taxon>Ecdysozoa</taxon>
        <taxon>Arthropoda</taxon>
        <taxon>Hexapoda</taxon>
        <taxon>Insecta</taxon>
        <taxon>Pterygota</taxon>
        <taxon>Neoptera</taxon>
        <taxon>Endopterygota</taxon>
        <taxon>Lepidoptera</taxon>
        <taxon>Glossata</taxon>
        <taxon>Ditrysia</taxon>
        <taxon>Pyraloidea</taxon>
        <taxon>Crambidae</taxon>
        <taxon>Crambinae</taxon>
        <taxon>Chilo</taxon>
    </lineage>
</organism>
<name>A0ABN8BH36_CHISP</name>
<accession>A0ABN8BH36</accession>
<evidence type="ECO:0000256" key="11">
    <source>
        <dbReference type="SAM" id="Phobius"/>
    </source>
</evidence>
<dbReference type="Pfam" id="PF17900">
    <property type="entry name" value="Peptidase_M1_N"/>
    <property type="match status" value="1"/>
</dbReference>
<evidence type="ECO:0000313" key="15">
    <source>
        <dbReference type="EMBL" id="CAH0407486.1"/>
    </source>
</evidence>